<dbReference type="EMBL" id="SPHZ02000001">
    <property type="protein sequence ID" value="KAF0934941.1"/>
    <property type="molecule type" value="Genomic_DNA"/>
</dbReference>
<protein>
    <submittedName>
        <fullName evidence="2">Uncharacterized protein</fullName>
    </submittedName>
</protein>
<organism evidence="2 3">
    <name type="scientific">Oryza meyeriana var. granulata</name>
    <dbReference type="NCBI Taxonomy" id="110450"/>
    <lineage>
        <taxon>Eukaryota</taxon>
        <taxon>Viridiplantae</taxon>
        <taxon>Streptophyta</taxon>
        <taxon>Embryophyta</taxon>
        <taxon>Tracheophyta</taxon>
        <taxon>Spermatophyta</taxon>
        <taxon>Magnoliopsida</taxon>
        <taxon>Liliopsida</taxon>
        <taxon>Poales</taxon>
        <taxon>Poaceae</taxon>
        <taxon>BOP clade</taxon>
        <taxon>Oryzoideae</taxon>
        <taxon>Oryzeae</taxon>
        <taxon>Oryzinae</taxon>
        <taxon>Oryza</taxon>
        <taxon>Oryza meyeriana</taxon>
    </lineage>
</organism>
<evidence type="ECO:0000313" key="2">
    <source>
        <dbReference type="EMBL" id="KAF0934941.1"/>
    </source>
</evidence>
<keyword evidence="3" id="KW-1185">Reference proteome</keyword>
<dbReference type="PANTHER" id="PTHR35686:SF1">
    <property type="entry name" value="KINETOCHORE PROTEIN"/>
    <property type="match status" value="1"/>
</dbReference>
<evidence type="ECO:0000256" key="1">
    <source>
        <dbReference type="SAM" id="MobiDB-lite"/>
    </source>
</evidence>
<reference evidence="2 3" key="1">
    <citation type="submission" date="2019-11" db="EMBL/GenBank/DDBJ databases">
        <title>Whole genome sequence of Oryza granulata.</title>
        <authorList>
            <person name="Li W."/>
        </authorList>
    </citation>
    <scope>NUCLEOTIDE SEQUENCE [LARGE SCALE GENOMIC DNA]</scope>
    <source>
        <strain evidence="3">cv. Menghai</strain>
        <tissue evidence="2">Leaf</tissue>
    </source>
</reference>
<comment type="caution">
    <text evidence="2">The sequence shown here is derived from an EMBL/GenBank/DDBJ whole genome shotgun (WGS) entry which is preliminary data.</text>
</comment>
<dbReference type="Proteomes" id="UP000479710">
    <property type="component" value="Unassembled WGS sequence"/>
</dbReference>
<dbReference type="PANTHER" id="PTHR35686">
    <property type="entry name" value="KINETOCHORE PROTEIN"/>
    <property type="match status" value="1"/>
</dbReference>
<accession>A0A6G1FDK0</accession>
<dbReference type="OrthoDB" id="1914453at2759"/>
<feature type="region of interest" description="Disordered" evidence="1">
    <location>
        <begin position="101"/>
        <end position="128"/>
    </location>
</feature>
<name>A0A6G1FDK0_9ORYZ</name>
<dbReference type="AlphaFoldDB" id="A0A6G1FDK0"/>
<gene>
    <name evidence="2" type="ORF">E2562_028929</name>
</gene>
<proteinExistence type="predicted"/>
<evidence type="ECO:0000313" key="3">
    <source>
        <dbReference type="Proteomes" id="UP000479710"/>
    </source>
</evidence>
<sequence>MRGSFAVRLSVRSLVPAAVARAALPGVGPSAGRRLCLANRARSRILAPPASAAVRGISSNLTPSRISAEKMDPYGQDACAFDRGLKRRACSSYSIGMESFRDDRSACPQSEQHSDHVSDSAEDEISDEDVLAPTRLSFACAASKQREKENKMVEQDESTIWDGVLEEADELAYVHKVPPSISFLSAGTGKRRKGENKLKFSILGSNSVSQNAETENPYIGEQEVSSGMQKNRGPDMMAELLENIKEETEDWPSEFSCPTKKANISIAELLDDLQDRSASSVGTPFLLHQHTRAKEEKPKVPSSMKRTLALLGQRNLDLKNPLEHVIGETSSEEEDNAENNLTLIKKDVKGQTMADIFQQVFNATNMDCSTLPVRSNGAGYYGRMQQILQMEKDRHAEFLRQYNREQDCLGGSKGVTVQILSRSLEGKLTICRCLFMEKSSLATTGEASTDCGMDDSSIKRTIIFSPKICDNVDLVAGNIIHIFPPWKEVQVKEEMVILCTYFSHRGP</sequence>